<dbReference type="EMBL" id="LSBH01000001">
    <property type="protein sequence ID" value="OAQ86983.1"/>
    <property type="molecule type" value="Genomic_DNA"/>
</dbReference>
<dbReference type="AlphaFoldDB" id="A0A179HBY3"/>
<accession>A0A179HBY3</accession>
<comment type="caution">
    <text evidence="2">The sequence shown here is derived from an EMBL/GenBank/DDBJ whole genome shotgun (WGS) entry which is preliminary data.</text>
</comment>
<evidence type="ECO:0000313" key="2">
    <source>
        <dbReference type="EMBL" id="OAQ86983.1"/>
    </source>
</evidence>
<protein>
    <submittedName>
        <fullName evidence="2">Uncharacterized protein</fullName>
    </submittedName>
</protein>
<dbReference type="Proteomes" id="UP000078240">
    <property type="component" value="Unassembled WGS sequence"/>
</dbReference>
<name>A0A179HBY3_PURLI</name>
<organism evidence="2 3">
    <name type="scientific">Purpureocillium lilacinum</name>
    <name type="common">Paecilomyces lilacinus</name>
    <dbReference type="NCBI Taxonomy" id="33203"/>
    <lineage>
        <taxon>Eukaryota</taxon>
        <taxon>Fungi</taxon>
        <taxon>Dikarya</taxon>
        <taxon>Ascomycota</taxon>
        <taxon>Pezizomycotina</taxon>
        <taxon>Sordariomycetes</taxon>
        <taxon>Hypocreomycetidae</taxon>
        <taxon>Hypocreales</taxon>
        <taxon>Ophiocordycipitaceae</taxon>
        <taxon>Purpureocillium</taxon>
    </lineage>
</organism>
<gene>
    <name evidence="2" type="ORF">VFPBJ_01023</name>
</gene>
<proteinExistence type="predicted"/>
<feature type="region of interest" description="Disordered" evidence="1">
    <location>
        <begin position="1"/>
        <end position="27"/>
    </location>
</feature>
<evidence type="ECO:0000256" key="1">
    <source>
        <dbReference type="SAM" id="MobiDB-lite"/>
    </source>
</evidence>
<evidence type="ECO:0000313" key="3">
    <source>
        <dbReference type="Proteomes" id="UP000078240"/>
    </source>
</evidence>
<reference evidence="2 3" key="1">
    <citation type="submission" date="2016-01" db="EMBL/GenBank/DDBJ databases">
        <title>Biosynthesis of antibiotic leucinostatins and their inhibition on Phytophthora in bio-control Purpureocillium lilacinum.</title>
        <authorList>
            <person name="Wang G."/>
            <person name="Liu Z."/>
            <person name="Lin R."/>
            <person name="Li E."/>
            <person name="Mao Z."/>
            <person name="Ling J."/>
            <person name="Yin W."/>
            <person name="Xie B."/>
        </authorList>
    </citation>
    <scope>NUCLEOTIDE SEQUENCE [LARGE SCALE GENOMIC DNA]</scope>
    <source>
        <strain evidence="2">PLBJ-1</strain>
    </source>
</reference>
<feature type="compositionally biased region" description="Basic residues" evidence="1">
    <location>
        <begin position="57"/>
        <end position="83"/>
    </location>
</feature>
<sequence>MPGDKEGSPAEASNDGSRAPGTLRSCAQTFGVPPMLHLVMVAPRHSVPATQAVVQRAHPRRPGRTSPRRSRLPLSPRRRQGAS</sequence>
<feature type="region of interest" description="Disordered" evidence="1">
    <location>
        <begin position="49"/>
        <end position="83"/>
    </location>
</feature>